<reference evidence="1 2" key="1">
    <citation type="submission" date="2018-04" db="EMBL/GenBank/DDBJ databases">
        <title>Flavobacterium sp. nov., isolated from glacier ice.</title>
        <authorList>
            <person name="Liu Q."/>
            <person name="Xin Y.-H."/>
        </authorList>
    </citation>
    <scope>NUCLEOTIDE SEQUENCE [LARGE SCALE GENOMIC DNA]</scope>
    <source>
        <strain evidence="1 2">LB2P30</strain>
    </source>
</reference>
<sequence>MAALKSYNPTNAIINQNFIIRVLENPKENKVKNTKLTTANKLSKYLNDDEMKIKLFKKVLEGTKDKYTFLIRSRLKIDFCSK</sequence>
<dbReference type="OrthoDB" id="1365818at2"/>
<comment type="caution">
    <text evidence="1">The sequence shown here is derived from an EMBL/GenBank/DDBJ whole genome shotgun (WGS) entry which is preliminary data.</text>
</comment>
<name>A0A2U1JX51_9FLAO</name>
<keyword evidence="2" id="KW-1185">Reference proteome</keyword>
<protein>
    <submittedName>
        <fullName evidence="1">Uncharacterized protein</fullName>
    </submittedName>
</protein>
<proteinExistence type="predicted"/>
<accession>A0A2U1JX51</accession>
<dbReference type="RefSeq" id="WP_116762165.1">
    <property type="nucleotide sequence ID" value="NZ_QCZH01000006.1"/>
</dbReference>
<evidence type="ECO:0000313" key="2">
    <source>
        <dbReference type="Proteomes" id="UP000245618"/>
    </source>
</evidence>
<evidence type="ECO:0000313" key="1">
    <source>
        <dbReference type="EMBL" id="PWA09524.1"/>
    </source>
</evidence>
<gene>
    <name evidence="1" type="ORF">DB891_07530</name>
</gene>
<dbReference type="AlphaFoldDB" id="A0A2U1JX51"/>
<dbReference type="Proteomes" id="UP000245618">
    <property type="component" value="Unassembled WGS sequence"/>
</dbReference>
<organism evidence="1 2">
    <name type="scientific">Flavobacterium laiguense</name>
    <dbReference type="NCBI Taxonomy" id="2169409"/>
    <lineage>
        <taxon>Bacteria</taxon>
        <taxon>Pseudomonadati</taxon>
        <taxon>Bacteroidota</taxon>
        <taxon>Flavobacteriia</taxon>
        <taxon>Flavobacteriales</taxon>
        <taxon>Flavobacteriaceae</taxon>
        <taxon>Flavobacterium</taxon>
    </lineage>
</organism>
<dbReference type="EMBL" id="QCZH01000006">
    <property type="protein sequence ID" value="PWA09524.1"/>
    <property type="molecule type" value="Genomic_DNA"/>
</dbReference>